<organism evidence="1 2">
    <name type="scientific">Leptospira inadai serovar Lyme str. 10</name>
    <dbReference type="NCBI Taxonomy" id="1049790"/>
    <lineage>
        <taxon>Bacteria</taxon>
        <taxon>Pseudomonadati</taxon>
        <taxon>Spirochaetota</taxon>
        <taxon>Spirochaetia</taxon>
        <taxon>Leptospirales</taxon>
        <taxon>Leptospiraceae</taxon>
        <taxon>Leptospira</taxon>
    </lineage>
</organism>
<dbReference type="EMBL" id="AHMM02000025">
    <property type="protein sequence ID" value="EQA35280.1"/>
    <property type="molecule type" value="Genomic_DNA"/>
</dbReference>
<name>V6HH19_9LEPT</name>
<dbReference type="STRING" id="1049790.LEP1GSC047_1078"/>
<protein>
    <submittedName>
        <fullName evidence="1">Uncharacterized protein</fullName>
    </submittedName>
</protein>
<evidence type="ECO:0000313" key="1">
    <source>
        <dbReference type="EMBL" id="EQA35280.1"/>
    </source>
</evidence>
<accession>V6HH19</accession>
<comment type="caution">
    <text evidence="1">The sequence shown here is derived from an EMBL/GenBank/DDBJ whole genome shotgun (WGS) entry which is preliminary data.</text>
</comment>
<dbReference type="Proteomes" id="UP000018719">
    <property type="component" value="Unassembled WGS sequence"/>
</dbReference>
<gene>
    <name evidence="1" type="ORF">LEP1GSC047_1078</name>
</gene>
<evidence type="ECO:0000313" key="2">
    <source>
        <dbReference type="Proteomes" id="UP000018719"/>
    </source>
</evidence>
<reference evidence="1 2" key="1">
    <citation type="submission" date="2013-05" db="EMBL/GenBank/DDBJ databases">
        <authorList>
            <person name="Harkins D.M."/>
            <person name="Durkin A.S."/>
            <person name="Brinkac L.M."/>
            <person name="Haft D.H."/>
            <person name="Selengut J.D."/>
            <person name="Sanka R."/>
            <person name="DePew J."/>
            <person name="Purushe J."/>
            <person name="Hartskeerl R.A."/>
            <person name="Ahmed A."/>
            <person name="van der Linden H."/>
            <person name="Goris M.G.A."/>
            <person name="Vinetz J.M."/>
            <person name="Sutton G.G."/>
            <person name="Nierman W.C."/>
            <person name="Fouts D.E."/>
        </authorList>
    </citation>
    <scope>NUCLEOTIDE SEQUENCE [LARGE SCALE GENOMIC DNA]</scope>
    <source>
        <strain evidence="1 2">10</strain>
    </source>
</reference>
<dbReference type="AlphaFoldDB" id="V6HH19"/>
<proteinExistence type="predicted"/>
<sequence>MHFFRDDSQRGKLANWYDFRCAHADQKNRIDLGYDQKKMDFLLWIYEFPGFPGRKLIVQ</sequence>